<dbReference type="EMBL" id="JPMI01000135">
    <property type="protein sequence ID" value="KFA91665.1"/>
    <property type="molecule type" value="Genomic_DNA"/>
</dbReference>
<comment type="caution">
    <text evidence="1">The sequence shown here is derived from an EMBL/GenBank/DDBJ whole genome shotgun (WGS) entry which is preliminary data.</text>
</comment>
<proteinExistence type="predicted"/>
<protein>
    <recommendedName>
        <fullName evidence="3">Outer membrane protein beta-barrel domain-containing protein</fullName>
    </recommendedName>
</protein>
<name>A0A084ST80_9BACT</name>
<dbReference type="Proteomes" id="UP000028547">
    <property type="component" value="Unassembled WGS sequence"/>
</dbReference>
<evidence type="ECO:0000313" key="2">
    <source>
        <dbReference type="Proteomes" id="UP000028547"/>
    </source>
</evidence>
<evidence type="ECO:0000313" key="1">
    <source>
        <dbReference type="EMBL" id="KFA91665.1"/>
    </source>
</evidence>
<gene>
    <name evidence="1" type="ORF">Q664_20600</name>
</gene>
<reference evidence="1 2" key="1">
    <citation type="submission" date="2014-07" db="EMBL/GenBank/DDBJ databases">
        <title>Draft Genome Sequence of Gephyronic Acid Producer, Cystobacter violaceus Strain Cb vi76.</title>
        <authorList>
            <person name="Stevens D.C."/>
            <person name="Young J."/>
            <person name="Carmichael R."/>
            <person name="Tan J."/>
            <person name="Taylor R.E."/>
        </authorList>
    </citation>
    <scope>NUCLEOTIDE SEQUENCE [LARGE SCALE GENOMIC DNA]</scope>
    <source>
        <strain evidence="1 2">Cb vi76</strain>
    </source>
</reference>
<accession>A0A084ST80</accession>
<sequence length="214" mass="22217">MTGSAQEQEVPGEAQEARRTLVMALPGTPVSSIWGLVGQLGAGVEHAVSPHVALVGSVQVSASLQGTDSFYRDGSGSSGQTWGVGVDPGVHFYLTGRAPEGLWVGPHLELGTYHWTTRNEYLMPEPNSGGVELVTVESRSRTVQYGGSARVGYTAILAPGLTFQVGAGLSALSSRSTLFGTPSAGSGGPANASMNNIRNWSLSPRMTLGVGWAF</sequence>
<evidence type="ECO:0008006" key="3">
    <source>
        <dbReference type="Google" id="ProtNLM"/>
    </source>
</evidence>
<organism evidence="1 2">
    <name type="scientific">Archangium violaceum Cb vi76</name>
    <dbReference type="NCBI Taxonomy" id="1406225"/>
    <lineage>
        <taxon>Bacteria</taxon>
        <taxon>Pseudomonadati</taxon>
        <taxon>Myxococcota</taxon>
        <taxon>Myxococcia</taxon>
        <taxon>Myxococcales</taxon>
        <taxon>Cystobacterineae</taxon>
        <taxon>Archangiaceae</taxon>
        <taxon>Archangium</taxon>
    </lineage>
</organism>
<dbReference type="AlphaFoldDB" id="A0A084ST80"/>